<dbReference type="FunFam" id="1.25.40.10:FF:000344">
    <property type="entry name" value="Pentatricopeptide repeat-containing protein"/>
    <property type="match status" value="1"/>
</dbReference>
<evidence type="ECO:0000256" key="1">
    <source>
        <dbReference type="ARBA" id="ARBA00022737"/>
    </source>
</evidence>
<feature type="repeat" description="PPR" evidence="2">
    <location>
        <begin position="170"/>
        <end position="204"/>
    </location>
</feature>
<evidence type="ECO:0000256" key="2">
    <source>
        <dbReference type="PROSITE-ProRule" id="PRU00708"/>
    </source>
</evidence>
<keyword evidence="1" id="KW-0677">Repeat</keyword>
<evidence type="ECO:0000313" key="3">
    <source>
        <dbReference type="Proteomes" id="UP001652660"/>
    </source>
</evidence>
<evidence type="ECO:0000313" key="4">
    <source>
        <dbReference type="RefSeq" id="XP_027104516.1"/>
    </source>
</evidence>
<organism evidence="3 4">
    <name type="scientific">Coffea arabica</name>
    <name type="common">Arabian coffee</name>
    <dbReference type="NCBI Taxonomy" id="13443"/>
    <lineage>
        <taxon>Eukaryota</taxon>
        <taxon>Viridiplantae</taxon>
        <taxon>Streptophyta</taxon>
        <taxon>Embryophyta</taxon>
        <taxon>Tracheophyta</taxon>
        <taxon>Spermatophyta</taxon>
        <taxon>Magnoliopsida</taxon>
        <taxon>eudicotyledons</taxon>
        <taxon>Gunneridae</taxon>
        <taxon>Pentapetalae</taxon>
        <taxon>asterids</taxon>
        <taxon>lamiids</taxon>
        <taxon>Gentianales</taxon>
        <taxon>Rubiaceae</taxon>
        <taxon>Ixoroideae</taxon>
        <taxon>Gardenieae complex</taxon>
        <taxon>Bertiereae - Coffeeae clade</taxon>
        <taxon>Coffeeae</taxon>
        <taxon>Coffea</taxon>
    </lineage>
</organism>
<dbReference type="PANTHER" id="PTHR47926">
    <property type="entry name" value="PENTATRICOPEPTIDE REPEAT-CONTAINING PROTEIN"/>
    <property type="match status" value="1"/>
</dbReference>
<dbReference type="Proteomes" id="UP001652660">
    <property type="component" value="Chromosome 2c"/>
</dbReference>
<dbReference type="InterPro" id="IPR002885">
    <property type="entry name" value="PPR_rpt"/>
</dbReference>
<feature type="repeat" description="PPR" evidence="2">
    <location>
        <begin position="402"/>
        <end position="436"/>
    </location>
</feature>
<reference evidence="3" key="1">
    <citation type="journal article" date="2025" name="Foods">
        <title>Unveiling the Microbial Signatures of Arabica Coffee Cherries: Insights into Ripeness Specific Diversity, Functional Traits, and Implications for Quality and Safety.</title>
        <authorList>
            <consortium name="RefSeq"/>
            <person name="Tenea G.N."/>
            <person name="Cifuentes V."/>
            <person name="Reyes P."/>
            <person name="Cevallos-Vallejos M."/>
        </authorList>
    </citation>
    <scope>NUCLEOTIDE SEQUENCE [LARGE SCALE GENOMIC DNA]</scope>
</reference>
<feature type="repeat" description="PPR" evidence="2">
    <location>
        <begin position="100"/>
        <end position="134"/>
    </location>
</feature>
<dbReference type="Gene3D" id="1.25.40.10">
    <property type="entry name" value="Tetratricopeptide repeat domain"/>
    <property type="match status" value="6"/>
</dbReference>
<dbReference type="InterPro" id="IPR046848">
    <property type="entry name" value="E_motif"/>
</dbReference>
<dbReference type="FunFam" id="1.25.40.10:FF:000073">
    <property type="entry name" value="Pentatricopeptide repeat-containing protein chloroplastic"/>
    <property type="match status" value="2"/>
</dbReference>
<dbReference type="Pfam" id="PF01535">
    <property type="entry name" value="PPR"/>
    <property type="match status" value="10"/>
</dbReference>
<dbReference type="FunFam" id="1.25.40.10:FF:000436">
    <property type="entry name" value="Pentatricopeptide repeat-containing protein At5g39350 family"/>
    <property type="match status" value="1"/>
</dbReference>
<dbReference type="GO" id="GO:0003729">
    <property type="term" value="F:mRNA binding"/>
    <property type="evidence" value="ECO:0007669"/>
    <property type="project" value="UniProtKB-ARBA"/>
</dbReference>
<dbReference type="NCBIfam" id="TIGR00756">
    <property type="entry name" value="PPR"/>
    <property type="match status" value="7"/>
</dbReference>
<feature type="repeat" description="PPR" evidence="2">
    <location>
        <begin position="503"/>
        <end position="537"/>
    </location>
</feature>
<dbReference type="PANTHER" id="PTHR47926:SF347">
    <property type="entry name" value="PENTATRICOPEPTIDE REPEAT-CONTAINING PROTEIN"/>
    <property type="match status" value="1"/>
</dbReference>
<sequence length="897" mass="100565">MFMRHANSKLKPHLQSLSTLASRTPSLSFTKPQNFPNHQNLLGLLSSCKDPKNLEQVHAVLITAGLGFDISSNTHLINHYSSFQKCQLSRLVFDSLPNPGVILWNSMIRAYTRTNQHKEALQLYRVMRENLVRPDNYTFTFVLKACTGILDLKEGNLVHREIVERRLENDVFIATALVDMYCKFGDLERAREVFDKMPSKDVVAWNAMISGLSLSAEPNEALELFKYMQLDSRVEPNAVSLLNLFPAVCKLMDAKACMSMHGFVWRRNFPTTVLNGLIDAYAKCGYCNEARMIFDRMAGKDDVTWGTMMAGYAYNGWFCQVLELFDCLKRKNLEMNKVSAVNALLAASEMRDFEKGLEIHDYAVRQRIDSDVMLSTSLMTMYAKCGEVEKAMELFWGIRERDLVAWSAIIAAFAQSGNYEEALSVFREMQNEKLKANAVTLVSVLPACGELYCVKLGKSLHCYAVKYAIDSDLSVGTALVSMYAKCDMFSSALIVFHGLPNKEVVTWNALINGYAQVGDPYHVMEMFSKLRLAGLHPDSGTMAGVLPACAILGDLCLGSCIHGQIIKYGFESNCHMKNALMDMYAKCRSLPSAEVIFKHLESFKDEVSWNIMIAGYMYNGCAKEAISTFYHMISEAFQPNLVTIVSILPATTYLTALREGMVVHTYVILRGFQSHTLVANGLIDMYAKCGRLDYSEQIFTEMNHKNTISWNAMIAAYSVHGLGDRALETFYLMQESEAKIDSISFISVLSACRHSGLTEEGKKIFNSMKQKYGLEPGLEHYACMVDLLGRAGFLDEVMDLIKQMPMRPDAGVWGALLDASRMHSNLKLGELALKNLTDLELGNRAHYIVLSNLYSQSGRWDDATNARSSMKGTGLKKTPGCSWVEVKEDALPCILCR</sequence>
<dbReference type="FunFam" id="1.25.40.10:FF:000090">
    <property type="entry name" value="Pentatricopeptide repeat-containing protein, chloroplastic"/>
    <property type="match status" value="1"/>
</dbReference>
<accession>A0A6P6VP95</accession>
<feature type="repeat" description="PPR" evidence="2">
    <location>
        <begin position="706"/>
        <end position="740"/>
    </location>
</feature>
<dbReference type="GeneID" id="113725509"/>
<gene>
    <name evidence="4" type="primary">LOC113725509</name>
</gene>
<proteinExistence type="predicted"/>
<dbReference type="PROSITE" id="PS51375">
    <property type="entry name" value="PPR"/>
    <property type="match status" value="7"/>
</dbReference>
<dbReference type="AlphaFoldDB" id="A0A6P6VP95"/>
<dbReference type="InterPro" id="IPR011990">
    <property type="entry name" value="TPR-like_helical_dom_sf"/>
</dbReference>
<protein>
    <submittedName>
        <fullName evidence="4">Pentatricopeptide repeat-containing protein At2g39620-like</fullName>
    </submittedName>
</protein>
<reference evidence="4" key="2">
    <citation type="submission" date="2025-08" db="UniProtKB">
        <authorList>
            <consortium name="RefSeq"/>
        </authorList>
    </citation>
    <scope>IDENTIFICATION</scope>
    <source>
        <tissue evidence="4">Leaves</tissue>
    </source>
</reference>
<dbReference type="Pfam" id="PF20431">
    <property type="entry name" value="E_motif"/>
    <property type="match status" value="1"/>
</dbReference>
<dbReference type="OrthoDB" id="185373at2759"/>
<feature type="repeat" description="PPR" evidence="2">
    <location>
        <begin position="301"/>
        <end position="335"/>
    </location>
</feature>
<name>A0A6P6VP95_COFAR</name>
<dbReference type="GO" id="GO:0009451">
    <property type="term" value="P:RNA modification"/>
    <property type="evidence" value="ECO:0007669"/>
    <property type="project" value="InterPro"/>
</dbReference>
<dbReference type="InterPro" id="IPR046960">
    <property type="entry name" value="PPR_At4g14850-like_plant"/>
</dbReference>
<keyword evidence="3" id="KW-1185">Reference proteome</keyword>
<dbReference type="RefSeq" id="XP_027104516.1">
    <property type="nucleotide sequence ID" value="XM_027248715.2"/>
</dbReference>
<dbReference type="Pfam" id="PF13041">
    <property type="entry name" value="PPR_2"/>
    <property type="match status" value="3"/>
</dbReference>
<feature type="repeat" description="PPR" evidence="2">
    <location>
        <begin position="605"/>
        <end position="639"/>
    </location>
</feature>